<feature type="region of interest" description="Disordered" evidence="11">
    <location>
        <begin position="81"/>
        <end position="167"/>
    </location>
</feature>
<keyword evidence="5 10" id="KW-0863">Zinc-finger</keyword>
<dbReference type="SUPFAM" id="SSF57783">
    <property type="entry name" value="Zinc beta-ribbon"/>
    <property type="match status" value="1"/>
</dbReference>
<dbReference type="InterPro" id="IPR007808">
    <property type="entry name" value="Elf1"/>
</dbReference>
<comment type="similarity">
    <text evidence="3 10">Belongs to the ELOF1 family.</text>
</comment>
<evidence type="ECO:0000256" key="1">
    <source>
        <dbReference type="ARBA" id="ARBA00003357"/>
    </source>
</evidence>
<evidence type="ECO:0000256" key="3">
    <source>
        <dbReference type="ARBA" id="ARBA00009730"/>
    </source>
</evidence>
<evidence type="ECO:0000256" key="7">
    <source>
        <dbReference type="ARBA" id="ARBA00023015"/>
    </source>
</evidence>
<sequence length="167" mass="18782">MGKRKSTSKLVKRAKPKLDVTFDCVFCNHEKSVSVQMDKEHKIGNLSCKVCHANYQAAINHLSSPIDVYSEWIDACEEAKNAETNGEDHVPERNGEYEEYESDAGPRKSNGNGILDRAGISDEESDVEDFFGGEEEEDHNRHKKTAVLSKRNRVGAIDSEEEDYSDD</sequence>
<evidence type="ECO:0000313" key="13">
    <source>
        <dbReference type="Proteomes" id="UP000187455"/>
    </source>
</evidence>
<evidence type="ECO:0000256" key="4">
    <source>
        <dbReference type="ARBA" id="ARBA00022723"/>
    </source>
</evidence>
<evidence type="ECO:0000313" key="12">
    <source>
        <dbReference type="EMBL" id="OLY84114.1"/>
    </source>
</evidence>
<comment type="caution">
    <text evidence="12">The sequence shown here is derived from an EMBL/GenBank/DDBJ whole genome shotgun (WGS) entry which is preliminary data.</text>
</comment>
<dbReference type="GO" id="GO:0008023">
    <property type="term" value="C:transcription elongation factor complex"/>
    <property type="evidence" value="ECO:0007669"/>
    <property type="project" value="TreeGrafter"/>
</dbReference>
<feature type="compositionally biased region" description="Acidic residues" evidence="11">
    <location>
        <begin position="158"/>
        <end position="167"/>
    </location>
</feature>
<keyword evidence="4 10" id="KW-0479">Metal-binding</keyword>
<keyword evidence="8 10" id="KW-0804">Transcription</keyword>
<keyword evidence="6 10" id="KW-0862">Zinc</keyword>
<dbReference type="GO" id="GO:0008270">
    <property type="term" value="F:zinc ion binding"/>
    <property type="evidence" value="ECO:0007669"/>
    <property type="project" value="UniProtKB-KW"/>
</dbReference>
<gene>
    <name evidence="12" type="ORF">AYI68_g1725</name>
</gene>
<proteinExistence type="inferred from homology"/>
<keyword evidence="12" id="KW-0251">Elongation factor</keyword>
<dbReference type="InterPro" id="IPR038567">
    <property type="entry name" value="T_Elf1_sf"/>
</dbReference>
<dbReference type="FunFam" id="2.20.25.190:FF:000001">
    <property type="entry name" value="Transcription elongation factor 1 homolog"/>
    <property type="match status" value="1"/>
</dbReference>
<feature type="compositionally biased region" description="Acidic residues" evidence="11">
    <location>
        <begin position="121"/>
        <end position="137"/>
    </location>
</feature>
<dbReference type="GO" id="GO:0003746">
    <property type="term" value="F:translation elongation factor activity"/>
    <property type="evidence" value="ECO:0007669"/>
    <property type="project" value="UniProtKB-KW"/>
</dbReference>
<evidence type="ECO:0000256" key="9">
    <source>
        <dbReference type="ARBA" id="ARBA00023242"/>
    </source>
</evidence>
<feature type="compositionally biased region" description="Basic and acidic residues" evidence="11">
    <location>
        <begin position="81"/>
        <end position="96"/>
    </location>
</feature>
<dbReference type="Proteomes" id="UP000187455">
    <property type="component" value="Unassembled WGS sequence"/>
</dbReference>
<dbReference type="AlphaFoldDB" id="A0A1R0H4X9"/>
<keyword evidence="7 10" id="KW-0805">Transcription regulation</keyword>
<evidence type="ECO:0000256" key="6">
    <source>
        <dbReference type="ARBA" id="ARBA00022833"/>
    </source>
</evidence>
<evidence type="ECO:0000256" key="11">
    <source>
        <dbReference type="SAM" id="MobiDB-lite"/>
    </source>
</evidence>
<evidence type="ECO:0000256" key="8">
    <source>
        <dbReference type="ARBA" id="ARBA00023163"/>
    </source>
</evidence>
<feature type="compositionally biased region" description="Basic residues" evidence="11">
    <location>
        <begin position="141"/>
        <end position="153"/>
    </location>
</feature>
<evidence type="ECO:0000256" key="2">
    <source>
        <dbReference type="ARBA" id="ARBA00004123"/>
    </source>
</evidence>
<name>A0A1R0H4X9_9FUNG</name>
<accession>A0A1R0H4X9</accession>
<dbReference type="GO" id="GO:0006368">
    <property type="term" value="P:transcription elongation by RNA polymerase II"/>
    <property type="evidence" value="ECO:0007669"/>
    <property type="project" value="TreeGrafter"/>
</dbReference>
<keyword evidence="12" id="KW-0648">Protein biosynthesis</keyword>
<reference evidence="12 13" key="1">
    <citation type="journal article" date="2016" name="Mol. Biol. Evol.">
        <title>Genome-Wide Survey of Gut Fungi (Harpellales) Reveals the First Horizontally Transferred Ubiquitin Gene from a Mosquito Host.</title>
        <authorList>
            <person name="Wang Y."/>
            <person name="White M.M."/>
            <person name="Kvist S."/>
            <person name="Moncalvo J.M."/>
        </authorList>
    </citation>
    <scope>NUCLEOTIDE SEQUENCE [LARGE SCALE GENOMIC DNA]</scope>
    <source>
        <strain evidence="12 13">ALG-7-W6</strain>
    </source>
</reference>
<keyword evidence="9 10" id="KW-0539">Nucleus</keyword>
<dbReference type="OrthoDB" id="445983at2759"/>
<protein>
    <recommendedName>
        <fullName evidence="10">Transcription elongation factor 1 homolog</fullName>
    </recommendedName>
</protein>
<dbReference type="GO" id="GO:0000993">
    <property type="term" value="F:RNA polymerase II complex binding"/>
    <property type="evidence" value="ECO:0007669"/>
    <property type="project" value="TreeGrafter"/>
</dbReference>
<evidence type="ECO:0000256" key="5">
    <source>
        <dbReference type="ARBA" id="ARBA00022771"/>
    </source>
</evidence>
<dbReference type="Pfam" id="PF05129">
    <property type="entry name" value="Zn_ribbon_Elf1"/>
    <property type="match status" value="1"/>
</dbReference>
<organism evidence="12 13">
    <name type="scientific">Smittium mucronatum</name>
    <dbReference type="NCBI Taxonomy" id="133383"/>
    <lineage>
        <taxon>Eukaryota</taxon>
        <taxon>Fungi</taxon>
        <taxon>Fungi incertae sedis</taxon>
        <taxon>Zoopagomycota</taxon>
        <taxon>Kickxellomycotina</taxon>
        <taxon>Harpellomycetes</taxon>
        <taxon>Harpellales</taxon>
        <taxon>Legeriomycetaceae</taxon>
        <taxon>Smittium</taxon>
    </lineage>
</organism>
<dbReference type="Gene3D" id="2.20.25.190">
    <property type="match status" value="1"/>
</dbReference>
<dbReference type="STRING" id="133383.A0A1R0H4X9"/>
<dbReference type="PANTHER" id="PTHR20934:SF0">
    <property type="entry name" value="TRANSCRIPTION ELONGATION FACTOR 1 HOMOLOG"/>
    <property type="match status" value="1"/>
</dbReference>
<dbReference type="EMBL" id="LSSL01000611">
    <property type="protein sequence ID" value="OLY84114.1"/>
    <property type="molecule type" value="Genomic_DNA"/>
</dbReference>
<evidence type="ECO:0000256" key="10">
    <source>
        <dbReference type="RuleBase" id="RU364033"/>
    </source>
</evidence>
<comment type="subcellular location">
    <subcellularLocation>
        <location evidence="2 10">Nucleus</location>
    </subcellularLocation>
</comment>
<keyword evidence="13" id="KW-1185">Reference proteome</keyword>
<comment type="function">
    <text evidence="1 10">Transcription elongation factor implicated in the maintenance of proper chromatin structure in actively transcribed regions.</text>
</comment>
<dbReference type="PANTHER" id="PTHR20934">
    <property type="entry name" value="TRANSCRIPTION ELONGATION FACTOR 1 HOMOLOG"/>
    <property type="match status" value="1"/>
</dbReference>